<keyword evidence="2" id="KW-1185">Reference proteome</keyword>
<comment type="caution">
    <text evidence="1">The sequence shown here is derived from an EMBL/GenBank/DDBJ whole genome shotgun (WGS) entry which is preliminary data.</text>
</comment>
<gene>
    <name evidence="1" type="ORF">MLD38_018652</name>
</gene>
<organism evidence="1 2">
    <name type="scientific">Melastoma candidum</name>
    <dbReference type="NCBI Taxonomy" id="119954"/>
    <lineage>
        <taxon>Eukaryota</taxon>
        <taxon>Viridiplantae</taxon>
        <taxon>Streptophyta</taxon>
        <taxon>Embryophyta</taxon>
        <taxon>Tracheophyta</taxon>
        <taxon>Spermatophyta</taxon>
        <taxon>Magnoliopsida</taxon>
        <taxon>eudicotyledons</taxon>
        <taxon>Gunneridae</taxon>
        <taxon>Pentapetalae</taxon>
        <taxon>rosids</taxon>
        <taxon>malvids</taxon>
        <taxon>Myrtales</taxon>
        <taxon>Melastomataceae</taxon>
        <taxon>Melastomatoideae</taxon>
        <taxon>Melastomateae</taxon>
        <taxon>Melastoma</taxon>
    </lineage>
</organism>
<name>A0ACB9QUI7_9MYRT</name>
<proteinExistence type="predicted"/>
<dbReference type="Proteomes" id="UP001057402">
    <property type="component" value="Chromosome 5"/>
</dbReference>
<protein>
    <submittedName>
        <fullName evidence="1">Uncharacterized protein</fullName>
    </submittedName>
</protein>
<sequence length="104" mass="11646">MKRQSPCDVGFDAYTFSSTLKACISVERSTATFQCQSSLRRYSGAARQLRIVLKTRIQLAPRNFPEEGIELFIQALECEQIEVDGVTFLLVLMATLQLQGLDLA</sequence>
<accession>A0ACB9QUI7</accession>
<dbReference type="EMBL" id="CM042884">
    <property type="protein sequence ID" value="KAI4370285.1"/>
    <property type="molecule type" value="Genomic_DNA"/>
</dbReference>
<evidence type="ECO:0000313" key="1">
    <source>
        <dbReference type="EMBL" id="KAI4370285.1"/>
    </source>
</evidence>
<reference evidence="2" key="1">
    <citation type="journal article" date="2023" name="Front. Plant Sci.">
        <title>Chromosomal-level genome assembly of Melastoma candidum provides insights into trichome evolution.</title>
        <authorList>
            <person name="Zhong Y."/>
            <person name="Wu W."/>
            <person name="Sun C."/>
            <person name="Zou P."/>
            <person name="Liu Y."/>
            <person name="Dai S."/>
            <person name="Zhou R."/>
        </authorList>
    </citation>
    <scope>NUCLEOTIDE SEQUENCE [LARGE SCALE GENOMIC DNA]</scope>
</reference>
<evidence type="ECO:0000313" key="2">
    <source>
        <dbReference type="Proteomes" id="UP001057402"/>
    </source>
</evidence>